<accession>A0A495R3P6</accession>
<dbReference type="EMBL" id="RBWW01000001">
    <property type="protein sequence ID" value="RKS81508.1"/>
    <property type="molecule type" value="Genomic_DNA"/>
</dbReference>
<proteinExistence type="predicted"/>
<protein>
    <submittedName>
        <fullName evidence="1">Uncharacterized protein</fullName>
    </submittedName>
</protein>
<dbReference type="Proteomes" id="UP000268233">
    <property type="component" value="Unassembled WGS sequence"/>
</dbReference>
<dbReference type="AlphaFoldDB" id="A0A495R3P6"/>
<evidence type="ECO:0000313" key="1">
    <source>
        <dbReference type="EMBL" id="RKS81508.1"/>
    </source>
</evidence>
<evidence type="ECO:0000313" key="2">
    <source>
        <dbReference type="Proteomes" id="UP000268233"/>
    </source>
</evidence>
<gene>
    <name evidence="1" type="ORF">BDK61_0794</name>
</gene>
<sequence>MEEDHLRSILEEEFSPTHADLERVTRQAMKLDQSGNFKEDTGDELTVDLIRNKLEEADRPIKAGWNWWVGQLNVFFESSYERFQI</sequence>
<name>A0A495R3P6_9EURY</name>
<dbReference type="InterPro" id="IPR058716">
    <property type="entry name" value="WNWW_dom-containing"/>
</dbReference>
<comment type="caution">
    <text evidence="1">The sequence shown here is derived from an EMBL/GenBank/DDBJ whole genome shotgun (WGS) entry which is preliminary data.</text>
</comment>
<dbReference type="RefSeq" id="WP_121302347.1">
    <property type="nucleotide sequence ID" value="NZ_RBWW01000001.1"/>
</dbReference>
<keyword evidence="2" id="KW-1185">Reference proteome</keyword>
<reference evidence="1 2" key="1">
    <citation type="submission" date="2018-10" db="EMBL/GenBank/DDBJ databases">
        <title>Genomic Encyclopedia of Archaeal and Bacterial Type Strains, Phase II (KMG-II): from individual species to whole genera.</title>
        <authorList>
            <person name="Goeker M."/>
        </authorList>
    </citation>
    <scope>NUCLEOTIDE SEQUENCE [LARGE SCALE GENOMIC DNA]</scope>
    <source>
        <strain evidence="1 2">DSM 11927</strain>
    </source>
</reference>
<organism evidence="1 2">
    <name type="scientific">Haloarcula quadrata</name>
    <dbReference type="NCBI Taxonomy" id="182779"/>
    <lineage>
        <taxon>Archaea</taxon>
        <taxon>Methanobacteriati</taxon>
        <taxon>Methanobacteriota</taxon>
        <taxon>Stenosarchaea group</taxon>
        <taxon>Halobacteria</taxon>
        <taxon>Halobacteriales</taxon>
        <taxon>Haloarculaceae</taxon>
        <taxon>Haloarcula</taxon>
    </lineage>
</organism>
<dbReference type="Pfam" id="PF26484">
    <property type="entry name" value="WNWW"/>
    <property type="match status" value="1"/>
</dbReference>